<name>A0A6G0YS96_APHCR</name>
<sequence>MQSNYEIARKKLKRFEEESRYCGETTNDKTIGLEVESIHNSEDMFGMPNEIDNYDVSRIEHLINTPTNAGNILTHGHFSTVSNIVGMATNESVTNHHTNCLLQDILRQNKSTLKDSNTGIQEKFRNVFNNFPLRCLSDVVEMEEKLKGSASYHLMKTRLQQCGCSANLNDSVTSMLQTLFTDECATFYNFDGKNNLKNPFKESTIYNLITDVTLTFHKDGIEHDVKTRIRSWLRLASTRISNRELTKNKNSFNFIVIFELIIEHAISVNKKNAAYMD</sequence>
<comment type="caution">
    <text evidence="2">The sequence shown here is derived from an EMBL/GenBank/DDBJ whole genome shotgun (WGS) entry which is preliminary data.</text>
</comment>
<dbReference type="OrthoDB" id="6635818at2759"/>
<organism evidence="2 3">
    <name type="scientific">Aphis craccivora</name>
    <name type="common">Cowpea aphid</name>
    <dbReference type="NCBI Taxonomy" id="307492"/>
    <lineage>
        <taxon>Eukaryota</taxon>
        <taxon>Metazoa</taxon>
        <taxon>Ecdysozoa</taxon>
        <taxon>Arthropoda</taxon>
        <taxon>Hexapoda</taxon>
        <taxon>Insecta</taxon>
        <taxon>Pterygota</taxon>
        <taxon>Neoptera</taxon>
        <taxon>Paraneoptera</taxon>
        <taxon>Hemiptera</taxon>
        <taxon>Sternorrhyncha</taxon>
        <taxon>Aphidomorpha</taxon>
        <taxon>Aphidoidea</taxon>
        <taxon>Aphididae</taxon>
        <taxon>Aphidini</taxon>
        <taxon>Aphis</taxon>
        <taxon>Aphis</taxon>
    </lineage>
</organism>
<keyword evidence="3" id="KW-1185">Reference proteome</keyword>
<dbReference type="Pfam" id="PF16064">
    <property type="entry name" value="DUF4806"/>
    <property type="match status" value="1"/>
</dbReference>
<dbReference type="PANTHER" id="PTHR34153">
    <property type="entry name" value="SI:CH211-262H13.3-RELATED-RELATED"/>
    <property type="match status" value="1"/>
</dbReference>
<dbReference type="Proteomes" id="UP000478052">
    <property type="component" value="Unassembled WGS sequence"/>
</dbReference>
<proteinExistence type="predicted"/>
<accession>A0A6G0YS96</accession>
<dbReference type="InterPro" id="IPR032071">
    <property type="entry name" value="DUF4806"/>
</dbReference>
<protein>
    <submittedName>
        <fullName evidence="2">DUF4806 domain-containing protein</fullName>
    </submittedName>
</protein>
<feature type="domain" description="DUF4806" evidence="1">
    <location>
        <begin position="130"/>
        <end position="206"/>
    </location>
</feature>
<evidence type="ECO:0000313" key="3">
    <source>
        <dbReference type="Proteomes" id="UP000478052"/>
    </source>
</evidence>
<gene>
    <name evidence="2" type="ORF">FWK35_00012191</name>
</gene>
<evidence type="ECO:0000313" key="2">
    <source>
        <dbReference type="EMBL" id="KAF0760708.1"/>
    </source>
</evidence>
<evidence type="ECO:0000259" key="1">
    <source>
        <dbReference type="Pfam" id="PF16064"/>
    </source>
</evidence>
<dbReference type="AlphaFoldDB" id="A0A6G0YS96"/>
<reference evidence="2 3" key="1">
    <citation type="submission" date="2019-08" db="EMBL/GenBank/DDBJ databases">
        <title>Whole genome of Aphis craccivora.</title>
        <authorList>
            <person name="Voronova N.V."/>
            <person name="Shulinski R.S."/>
            <person name="Bandarenka Y.V."/>
            <person name="Zhorov D.G."/>
            <person name="Warner D."/>
        </authorList>
    </citation>
    <scope>NUCLEOTIDE SEQUENCE [LARGE SCALE GENOMIC DNA]</scope>
    <source>
        <strain evidence="2">180601</strain>
        <tissue evidence="2">Whole Body</tissue>
    </source>
</reference>
<dbReference type="EMBL" id="VUJU01002602">
    <property type="protein sequence ID" value="KAF0760708.1"/>
    <property type="molecule type" value="Genomic_DNA"/>
</dbReference>
<dbReference type="PANTHER" id="PTHR34153:SF2">
    <property type="entry name" value="SI:CH211-262H13.3-RELATED"/>
    <property type="match status" value="1"/>
</dbReference>